<feature type="transmembrane region" description="Helical" evidence="1">
    <location>
        <begin position="6"/>
        <end position="23"/>
    </location>
</feature>
<gene>
    <name evidence="2" type="ORF">FSP39_024336</name>
</gene>
<dbReference type="InterPro" id="IPR029063">
    <property type="entry name" value="SAM-dependent_MTases_sf"/>
</dbReference>
<keyword evidence="1" id="KW-0472">Membrane</keyword>
<accession>A0AA88YSQ5</accession>
<evidence type="ECO:0000256" key="1">
    <source>
        <dbReference type="SAM" id="Phobius"/>
    </source>
</evidence>
<evidence type="ECO:0000313" key="3">
    <source>
        <dbReference type="Proteomes" id="UP001186944"/>
    </source>
</evidence>
<dbReference type="Proteomes" id="UP001186944">
    <property type="component" value="Unassembled WGS sequence"/>
</dbReference>
<dbReference type="NCBIfam" id="TIGR01444">
    <property type="entry name" value="fkbM_fam"/>
    <property type="match status" value="1"/>
</dbReference>
<keyword evidence="3" id="KW-1185">Reference proteome</keyword>
<keyword evidence="1" id="KW-1133">Transmembrane helix</keyword>
<sequence length="309" mass="36132">MRQTSVKIGIIVLIVLMLFFLVYEKDDRIQTPSRADYADNTRNIAFASADLSENKICNSLSIPLQHEITQYKKIERQLTDSEHEAVVVCRKRDLKEEHKQSWETFFANKVEYIRWNNHTYLNGDSTVVEVGGNVGAFSDKILSLFNPRRYIILEPMTKYSGMLVGKYKGVQNVMVLNFGLASEDRTDWVKLDGIETSRFQNNNIPKNQLSPLRQVNATDFFLSMGVGIYEVDLLTMNCEGCEYDILDAILDSNLINYFRHVQISYHHLNGLGDTLDRWCQYQQLLSRTHRLIYQYPFFWELWTRKDLKQ</sequence>
<name>A0AA88YSQ5_PINIB</name>
<reference evidence="2" key="1">
    <citation type="submission" date="2019-08" db="EMBL/GenBank/DDBJ databases">
        <title>The improved chromosome-level genome for the pearl oyster Pinctada fucata martensii using PacBio sequencing and Hi-C.</title>
        <authorList>
            <person name="Zheng Z."/>
        </authorList>
    </citation>
    <scope>NUCLEOTIDE SEQUENCE</scope>
    <source>
        <strain evidence="2">ZZ-2019</strain>
        <tissue evidence="2">Adductor muscle</tissue>
    </source>
</reference>
<dbReference type="SUPFAM" id="SSF53335">
    <property type="entry name" value="S-adenosyl-L-methionine-dependent methyltransferases"/>
    <property type="match status" value="1"/>
</dbReference>
<keyword evidence="1" id="KW-0812">Transmembrane</keyword>
<evidence type="ECO:0008006" key="4">
    <source>
        <dbReference type="Google" id="ProtNLM"/>
    </source>
</evidence>
<comment type="caution">
    <text evidence="2">The sequence shown here is derived from an EMBL/GenBank/DDBJ whole genome shotgun (WGS) entry which is preliminary data.</text>
</comment>
<dbReference type="Gene3D" id="3.40.50.150">
    <property type="entry name" value="Vaccinia Virus protein VP39"/>
    <property type="match status" value="1"/>
</dbReference>
<organism evidence="2 3">
    <name type="scientific">Pinctada imbricata</name>
    <name type="common">Atlantic pearl-oyster</name>
    <name type="synonym">Pinctada martensii</name>
    <dbReference type="NCBI Taxonomy" id="66713"/>
    <lineage>
        <taxon>Eukaryota</taxon>
        <taxon>Metazoa</taxon>
        <taxon>Spiralia</taxon>
        <taxon>Lophotrochozoa</taxon>
        <taxon>Mollusca</taxon>
        <taxon>Bivalvia</taxon>
        <taxon>Autobranchia</taxon>
        <taxon>Pteriomorphia</taxon>
        <taxon>Pterioida</taxon>
        <taxon>Pterioidea</taxon>
        <taxon>Pteriidae</taxon>
        <taxon>Pinctada</taxon>
    </lineage>
</organism>
<dbReference type="InterPro" id="IPR006342">
    <property type="entry name" value="FkbM_mtfrase"/>
</dbReference>
<proteinExistence type="predicted"/>
<dbReference type="EMBL" id="VSWD01000005">
    <property type="protein sequence ID" value="KAK3104091.1"/>
    <property type="molecule type" value="Genomic_DNA"/>
</dbReference>
<dbReference type="AlphaFoldDB" id="A0AA88YSQ5"/>
<evidence type="ECO:0000313" key="2">
    <source>
        <dbReference type="EMBL" id="KAK3104091.1"/>
    </source>
</evidence>
<protein>
    <recommendedName>
        <fullName evidence="4">Methyltransferase FkbM domain-containing protein</fullName>
    </recommendedName>
</protein>